<dbReference type="RefSeq" id="WP_062409017.1">
    <property type="nucleotide sequence ID" value="NZ_CP013652.1"/>
</dbReference>
<keyword evidence="4" id="KW-0812">Transmembrane</keyword>
<dbReference type="PATRIC" id="fig|162209.4.peg.2712"/>
<keyword evidence="6" id="KW-0472">Membrane</keyword>
<evidence type="ECO:0000256" key="4">
    <source>
        <dbReference type="ARBA" id="ARBA00022692"/>
    </source>
</evidence>
<dbReference type="Pfam" id="PF00884">
    <property type="entry name" value="Sulfatase"/>
    <property type="match status" value="1"/>
</dbReference>
<keyword evidence="9" id="KW-1185">Reference proteome</keyword>
<dbReference type="InterPro" id="IPR000917">
    <property type="entry name" value="Sulfatase_N"/>
</dbReference>
<dbReference type="KEGG" id="pnp:IJ22_25460"/>
<sequence precursor="true">MRLSIRLFTALMGLLLILPIPSSEFTRPDPSSSVAPVSVEPPQLEWTEEDQLKPPNIIFVLSETFWDATRMTNLTFSRDPIPFFRALQKRFTHGTMLSPMFGGGTANVELEVLTGHSMRFFPENSIPYESVIKHPTASLASILSEQGYTATAISPFYGWFFNSIEVYKQLGFSQLISLEYFNPNEYVGPYIGDYAVTRRIIEETAESPGPDFIFASTMENHYQYYPGKFKKNTIDIKGNGVSPEAIGIAETYAQGLTAADKMLQELVSHFGQVKEPTILVFFGDHLPSLEKYFVYKEAGYISGEDDPDFLEKMYHVPVLIWNNYLPEEQKDSLHMSPSFLGPYVLQLAKRPGSSYTDYLGELSRRMPILPPPSHYEAMNIDTGLVKEYEARQHAILEAEKQAGGERSGFVLGYGEPAIEEVTPGKIKLGDKTRMTVRGGRFGIGSTVFVNGEKLQTYWLSESSLSVKLTKELVKKPGLLEIQVKVIDSKNNILNESKPVYVTVD</sequence>
<dbReference type="OrthoDB" id="243547at2"/>
<evidence type="ECO:0000259" key="7">
    <source>
        <dbReference type="Pfam" id="PF00884"/>
    </source>
</evidence>
<dbReference type="Proteomes" id="UP000061660">
    <property type="component" value="Chromosome"/>
</dbReference>
<comment type="pathway">
    <text evidence="2">Cell wall biogenesis; lipoteichoic acid biosynthesis.</text>
</comment>
<evidence type="ECO:0000313" key="8">
    <source>
        <dbReference type="EMBL" id="ALS22919.1"/>
    </source>
</evidence>
<evidence type="ECO:0000256" key="1">
    <source>
        <dbReference type="ARBA" id="ARBA00004651"/>
    </source>
</evidence>
<dbReference type="InterPro" id="IPR017850">
    <property type="entry name" value="Alkaline_phosphatase_core_sf"/>
</dbReference>
<evidence type="ECO:0000256" key="6">
    <source>
        <dbReference type="ARBA" id="ARBA00023136"/>
    </source>
</evidence>
<dbReference type="Gene3D" id="3.40.720.10">
    <property type="entry name" value="Alkaline Phosphatase, subunit A"/>
    <property type="match status" value="1"/>
</dbReference>
<organism evidence="8 9">
    <name type="scientific">Paenibacillus naphthalenovorans</name>
    <dbReference type="NCBI Taxonomy" id="162209"/>
    <lineage>
        <taxon>Bacteria</taxon>
        <taxon>Bacillati</taxon>
        <taxon>Bacillota</taxon>
        <taxon>Bacilli</taxon>
        <taxon>Bacillales</taxon>
        <taxon>Paenibacillaceae</taxon>
        <taxon>Paenibacillus</taxon>
    </lineage>
</organism>
<dbReference type="STRING" id="162209.IJ22_25460"/>
<dbReference type="PANTHER" id="PTHR47371:SF3">
    <property type="entry name" value="PHOSPHOGLYCEROL TRANSFERASE I"/>
    <property type="match status" value="1"/>
</dbReference>
<dbReference type="AlphaFoldDB" id="A0A0U2VTR9"/>
<dbReference type="SUPFAM" id="SSF53649">
    <property type="entry name" value="Alkaline phosphatase-like"/>
    <property type="match status" value="1"/>
</dbReference>
<dbReference type="InterPro" id="IPR050448">
    <property type="entry name" value="OpgB/LTA_synthase_biosynth"/>
</dbReference>
<feature type="domain" description="Sulfatase N-terminal" evidence="7">
    <location>
        <begin position="55"/>
        <end position="348"/>
    </location>
</feature>
<dbReference type="Gene3D" id="2.60.40.10">
    <property type="entry name" value="Immunoglobulins"/>
    <property type="match status" value="1"/>
</dbReference>
<reference evidence="9" key="1">
    <citation type="submission" date="2015-12" db="EMBL/GenBank/DDBJ databases">
        <title>Complete genome sequences of two moderately thermophilic Paenibacillus species.</title>
        <authorList>
            <person name="Butler R.III."/>
            <person name="Wang J."/>
            <person name="Stark B.C."/>
            <person name="Pombert J.-F."/>
        </authorList>
    </citation>
    <scope>NUCLEOTIDE SEQUENCE [LARGE SCALE GENOMIC DNA]</scope>
    <source>
        <strain evidence="9">32O-Y</strain>
    </source>
</reference>
<dbReference type="PANTHER" id="PTHR47371">
    <property type="entry name" value="LIPOTEICHOIC ACID SYNTHASE"/>
    <property type="match status" value="1"/>
</dbReference>
<gene>
    <name evidence="8" type="ORF">IJ22_25460</name>
</gene>
<evidence type="ECO:0000256" key="3">
    <source>
        <dbReference type="ARBA" id="ARBA00022475"/>
    </source>
</evidence>
<name>A0A0U2VTR9_9BACL</name>
<keyword evidence="5" id="KW-1133">Transmembrane helix</keyword>
<proteinExistence type="predicted"/>
<comment type="subcellular location">
    <subcellularLocation>
        <location evidence="1">Cell membrane</location>
        <topology evidence="1">Multi-pass membrane protein</topology>
    </subcellularLocation>
</comment>
<evidence type="ECO:0000256" key="5">
    <source>
        <dbReference type="ARBA" id="ARBA00022989"/>
    </source>
</evidence>
<dbReference type="CDD" id="cd16015">
    <property type="entry name" value="LTA_synthase"/>
    <property type="match status" value="1"/>
</dbReference>
<evidence type="ECO:0000313" key="9">
    <source>
        <dbReference type="Proteomes" id="UP000061660"/>
    </source>
</evidence>
<accession>A0A0U2VTR9</accession>
<dbReference type="InterPro" id="IPR013783">
    <property type="entry name" value="Ig-like_fold"/>
</dbReference>
<evidence type="ECO:0000256" key="2">
    <source>
        <dbReference type="ARBA" id="ARBA00004936"/>
    </source>
</evidence>
<reference evidence="8 9" key="2">
    <citation type="journal article" date="2016" name="Genome Announc.">
        <title>Complete Genome Sequences of Two Interactive Moderate Thermophiles, Paenibacillus napthalenovorans 32O-Y and Paenibacillus sp. 32O-W.</title>
        <authorList>
            <person name="Butler R.R.III."/>
            <person name="Wang J."/>
            <person name="Stark B.C."/>
            <person name="Pombert J.F."/>
        </authorList>
    </citation>
    <scope>NUCLEOTIDE SEQUENCE [LARGE SCALE GENOMIC DNA]</scope>
    <source>
        <strain evidence="8 9">32O-Y</strain>
    </source>
</reference>
<keyword evidence="3" id="KW-1003">Cell membrane</keyword>
<dbReference type="EMBL" id="CP013652">
    <property type="protein sequence ID" value="ALS22919.1"/>
    <property type="molecule type" value="Genomic_DNA"/>
</dbReference>
<protein>
    <submittedName>
        <fullName evidence="8">Sulfatase</fullName>
    </submittedName>
</protein>
<dbReference type="GO" id="GO:0005886">
    <property type="term" value="C:plasma membrane"/>
    <property type="evidence" value="ECO:0007669"/>
    <property type="project" value="UniProtKB-SubCell"/>
</dbReference>